<gene>
    <name evidence="2" type="ORF">C3Y92_02455</name>
</gene>
<name>A0A4P6HV72_9BACT</name>
<dbReference type="InterPro" id="IPR013078">
    <property type="entry name" value="His_Pase_superF_clade-1"/>
</dbReference>
<sequence>MVGQRQGKTQWMHSGGLKGQDLERHQRVRGEKPVSPEQFGRQFGVVHGNQGSLPGTLQTADSRGLTCRRSLPRKRLGFWRQRRRRRSTGRQRPGRQAGTMILYLLRHAATQANRDGLVLGSSDPPALPDALAALATACRPLAGRGIRRIFASPLRRATASAAVLAREVGAPWEILPGLAELSAGIFEGRPRHDVCPPDRPLRRDWTDRPAGGESLADAEARVEQALTAIRPSLDRGPAAVVGHAVVNRVLLQLLYGWPRRELLAFTQPHGVVAEIAATGVVWLDPAPPGPGGRP</sequence>
<accession>A0A4P6HV72</accession>
<dbReference type="Proteomes" id="UP000293296">
    <property type="component" value="Chromosome"/>
</dbReference>
<proteinExistence type="predicted"/>
<feature type="region of interest" description="Disordered" evidence="1">
    <location>
        <begin position="1"/>
        <end position="26"/>
    </location>
</feature>
<dbReference type="OrthoDB" id="9781415at2"/>
<evidence type="ECO:0000256" key="1">
    <source>
        <dbReference type="SAM" id="MobiDB-lite"/>
    </source>
</evidence>
<evidence type="ECO:0008006" key="4">
    <source>
        <dbReference type="Google" id="ProtNLM"/>
    </source>
</evidence>
<organism evidence="2 3">
    <name type="scientific">Solidesulfovibrio carbinolicus</name>
    <dbReference type="NCBI Taxonomy" id="296842"/>
    <lineage>
        <taxon>Bacteria</taxon>
        <taxon>Pseudomonadati</taxon>
        <taxon>Thermodesulfobacteriota</taxon>
        <taxon>Desulfovibrionia</taxon>
        <taxon>Desulfovibrionales</taxon>
        <taxon>Desulfovibrionaceae</taxon>
        <taxon>Solidesulfovibrio</taxon>
    </lineage>
</organism>
<protein>
    <recommendedName>
        <fullName evidence="4">Histidine phosphatase family protein</fullName>
    </recommendedName>
</protein>
<evidence type="ECO:0000313" key="2">
    <source>
        <dbReference type="EMBL" id="QAZ69418.1"/>
    </source>
</evidence>
<feature type="compositionally biased region" description="Polar residues" evidence="1">
    <location>
        <begin position="1"/>
        <end position="12"/>
    </location>
</feature>
<dbReference type="CDD" id="cd07067">
    <property type="entry name" value="HP_PGM_like"/>
    <property type="match status" value="1"/>
</dbReference>
<dbReference type="EMBL" id="CP026538">
    <property type="protein sequence ID" value="QAZ69418.1"/>
    <property type="molecule type" value="Genomic_DNA"/>
</dbReference>
<dbReference type="Pfam" id="PF00300">
    <property type="entry name" value="His_Phos_1"/>
    <property type="match status" value="1"/>
</dbReference>
<dbReference type="SMART" id="SM00855">
    <property type="entry name" value="PGAM"/>
    <property type="match status" value="1"/>
</dbReference>
<evidence type="ECO:0000313" key="3">
    <source>
        <dbReference type="Proteomes" id="UP000293296"/>
    </source>
</evidence>
<keyword evidence="3" id="KW-1185">Reference proteome</keyword>
<dbReference type="InterPro" id="IPR029033">
    <property type="entry name" value="His_PPase_superfam"/>
</dbReference>
<dbReference type="Gene3D" id="3.40.50.1240">
    <property type="entry name" value="Phosphoglycerate mutase-like"/>
    <property type="match status" value="1"/>
</dbReference>
<dbReference type="SUPFAM" id="SSF53254">
    <property type="entry name" value="Phosphoglycerate mutase-like"/>
    <property type="match status" value="1"/>
</dbReference>
<dbReference type="AlphaFoldDB" id="A0A4P6HV72"/>
<reference evidence="2 3" key="1">
    <citation type="submission" date="2018-02" db="EMBL/GenBank/DDBJ databases">
        <title>Genome sequence of Desulfovibrio carbinolicus DSM 3852.</title>
        <authorList>
            <person name="Wilbanks E."/>
            <person name="Skennerton C.T."/>
            <person name="Orphan V.J."/>
        </authorList>
    </citation>
    <scope>NUCLEOTIDE SEQUENCE [LARGE SCALE GENOMIC DNA]</scope>
    <source>
        <strain evidence="2 3">DSM 3852</strain>
    </source>
</reference>
<dbReference type="KEGG" id="dcb:C3Y92_02455"/>